<dbReference type="AlphaFoldDB" id="A0A2U1CRI2"/>
<sequence>MDDSVVASMARWPDVPDIYGWLSLSEQGQWRLHPGGDAWRPGQPCLQPLPSGEPIESAQIRQFINRNYGCDASGRWYFQNGPQRVFIRLDAAPYILLTGSDASTLHTHNGLKAEHINGWWLDDQGRLYAETEHGAGLISGRDAPAVFDALHTSAGEPLLTLLESLEPADLPARPDLLLCLATSPTMPGGARATAPLRFCPASGLPRQLGFVPCPAP</sequence>
<protein>
    <recommendedName>
        <fullName evidence="3">DUF2946 family protein</fullName>
    </recommendedName>
</protein>
<proteinExistence type="predicted"/>
<name>A0A2U1CRI2_9BURK</name>
<dbReference type="EMBL" id="QEKO01000001">
    <property type="protein sequence ID" value="PVY68510.1"/>
    <property type="molecule type" value="Genomic_DNA"/>
</dbReference>
<dbReference type="InterPro" id="IPR021332">
    <property type="entry name" value="DUF2944"/>
</dbReference>
<gene>
    <name evidence="1" type="ORF">C7440_0912</name>
</gene>
<reference evidence="1 2" key="1">
    <citation type="submission" date="2018-04" db="EMBL/GenBank/DDBJ databases">
        <title>Genomic Encyclopedia of Type Strains, Phase IV (KMG-IV): sequencing the most valuable type-strain genomes for metagenomic binning, comparative biology and taxonomic classification.</title>
        <authorList>
            <person name="Goeker M."/>
        </authorList>
    </citation>
    <scope>NUCLEOTIDE SEQUENCE [LARGE SCALE GENOMIC DNA]</scope>
    <source>
        <strain evidence="1 2">DSM 10065</strain>
    </source>
</reference>
<dbReference type="Proteomes" id="UP000246145">
    <property type="component" value="Unassembled WGS sequence"/>
</dbReference>
<evidence type="ECO:0008006" key="3">
    <source>
        <dbReference type="Google" id="ProtNLM"/>
    </source>
</evidence>
<evidence type="ECO:0000313" key="2">
    <source>
        <dbReference type="Proteomes" id="UP000246145"/>
    </source>
</evidence>
<keyword evidence="2" id="KW-1185">Reference proteome</keyword>
<dbReference type="RefSeq" id="WP_116517608.1">
    <property type="nucleotide sequence ID" value="NZ_JACCEX010000001.1"/>
</dbReference>
<comment type="caution">
    <text evidence="1">The sequence shown here is derived from an EMBL/GenBank/DDBJ whole genome shotgun (WGS) entry which is preliminary data.</text>
</comment>
<evidence type="ECO:0000313" key="1">
    <source>
        <dbReference type="EMBL" id="PVY68510.1"/>
    </source>
</evidence>
<accession>A0A2U1CRI2</accession>
<organism evidence="1 2">
    <name type="scientific">Pusillimonas noertemannii</name>
    <dbReference type="NCBI Taxonomy" id="305977"/>
    <lineage>
        <taxon>Bacteria</taxon>
        <taxon>Pseudomonadati</taxon>
        <taxon>Pseudomonadota</taxon>
        <taxon>Betaproteobacteria</taxon>
        <taxon>Burkholderiales</taxon>
        <taxon>Alcaligenaceae</taxon>
        <taxon>Pusillimonas</taxon>
    </lineage>
</organism>
<dbReference type="STRING" id="1231391.GCA_000308195_03443"/>
<dbReference type="OrthoDB" id="7057642at2"/>
<dbReference type="Pfam" id="PF11161">
    <property type="entry name" value="DUF2944"/>
    <property type="match status" value="1"/>
</dbReference>